<dbReference type="Gene3D" id="2.60.200.20">
    <property type="match status" value="1"/>
</dbReference>
<dbReference type="SUPFAM" id="SSF49879">
    <property type="entry name" value="SMAD/FHA domain"/>
    <property type="match status" value="1"/>
</dbReference>
<protein>
    <recommendedName>
        <fullName evidence="3">FHA domain-containing protein</fullName>
    </recommendedName>
</protein>
<feature type="compositionally biased region" description="Basic and acidic residues" evidence="2">
    <location>
        <begin position="498"/>
        <end position="508"/>
    </location>
</feature>
<feature type="compositionally biased region" description="Basic and acidic residues" evidence="2">
    <location>
        <begin position="138"/>
        <end position="153"/>
    </location>
</feature>
<comment type="caution">
    <text evidence="4">The sequence shown here is derived from an EMBL/GenBank/DDBJ whole genome shotgun (WGS) entry which is preliminary data.</text>
</comment>
<proteinExistence type="predicted"/>
<evidence type="ECO:0000259" key="3">
    <source>
        <dbReference type="PROSITE" id="PS50006"/>
    </source>
</evidence>
<dbReference type="InterPro" id="IPR000253">
    <property type="entry name" value="FHA_dom"/>
</dbReference>
<feature type="compositionally biased region" description="Acidic residues" evidence="2">
    <location>
        <begin position="163"/>
        <end position="178"/>
    </location>
</feature>
<accession>A0A6G0W564</accession>
<feature type="region of interest" description="Disordered" evidence="2">
    <location>
        <begin position="138"/>
        <end position="211"/>
    </location>
</feature>
<gene>
    <name evidence="4" type="ORF">Ae201684_018529</name>
</gene>
<feature type="region of interest" description="Disordered" evidence="2">
    <location>
        <begin position="287"/>
        <end position="340"/>
    </location>
</feature>
<feature type="domain" description="FHA" evidence="3">
    <location>
        <begin position="41"/>
        <end position="92"/>
    </location>
</feature>
<keyword evidence="5" id="KW-1185">Reference proteome</keyword>
<dbReference type="Pfam" id="PF00498">
    <property type="entry name" value="FHA"/>
    <property type="match status" value="1"/>
</dbReference>
<organism evidence="4 5">
    <name type="scientific">Aphanomyces euteiches</name>
    <dbReference type="NCBI Taxonomy" id="100861"/>
    <lineage>
        <taxon>Eukaryota</taxon>
        <taxon>Sar</taxon>
        <taxon>Stramenopiles</taxon>
        <taxon>Oomycota</taxon>
        <taxon>Saprolegniomycetes</taxon>
        <taxon>Saprolegniales</taxon>
        <taxon>Verrucalvaceae</taxon>
        <taxon>Aphanomyces</taxon>
    </lineage>
</organism>
<reference evidence="4 5" key="1">
    <citation type="submission" date="2019-07" db="EMBL/GenBank/DDBJ databases">
        <title>Genomics analysis of Aphanomyces spp. identifies a new class of oomycete effector associated with host adaptation.</title>
        <authorList>
            <person name="Gaulin E."/>
        </authorList>
    </citation>
    <scope>NUCLEOTIDE SEQUENCE [LARGE SCALE GENOMIC DNA]</scope>
    <source>
        <strain evidence="4 5">ATCC 201684</strain>
    </source>
</reference>
<evidence type="ECO:0000256" key="1">
    <source>
        <dbReference type="SAM" id="Coils"/>
    </source>
</evidence>
<dbReference type="SMART" id="SM00240">
    <property type="entry name" value="FHA"/>
    <property type="match status" value="1"/>
</dbReference>
<dbReference type="InterPro" id="IPR050923">
    <property type="entry name" value="Cell_Proc_Reg/RNA_Proc"/>
</dbReference>
<dbReference type="PROSITE" id="PS50006">
    <property type="entry name" value="FHA_DOMAIN"/>
    <property type="match status" value="1"/>
</dbReference>
<keyword evidence="1" id="KW-0175">Coiled coil</keyword>
<dbReference type="VEuPathDB" id="FungiDB:AeMF1_002087"/>
<feature type="compositionally biased region" description="Low complexity" evidence="2">
    <location>
        <begin position="329"/>
        <end position="339"/>
    </location>
</feature>
<evidence type="ECO:0000313" key="5">
    <source>
        <dbReference type="Proteomes" id="UP000481153"/>
    </source>
</evidence>
<dbReference type="PANTHER" id="PTHR23308">
    <property type="entry name" value="NUCLEAR INHIBITOR OF PROTEIN PHOSPHATASE-1"/>
    <property type="match status" value="1"/>
</dbReference>
<dbReference type="CDD" id="cd22677">
    <property type="entry name" value="FHA_Kanadaptin"/>
    <property type="match status" value="1"/>
</dbReference>
<evidence type="ECO:0000256" key="2">
    <source>
        <dbReference type="SAM" id="MobiDB-lite"/>
    </source>
</evidence>
<dbReference type="AlphaFoldDB" id="A0A6G0W564"/>
<feature type="compositionally biased region" description="Polar residues" evidence="2">
    <location>
        <begin position="291"/>
        <end position="300"/>
    </location>
</feature>
<name>A0A6G0W564_9STRA</name>
<dbReference type="EMBL" id="VJMJ01000339">
    <property type="protein sequence ID" value="KAF0722313.1"/>
    <property type="molecule type" value="Genomic_DNA"/>
</dbReference>
<dbReference type="Proteomes" id="UP000481153">
    <property type="component" value="Unassembled WGS sequence"/>
</dbReference>
<feature type="coiled-coil region" evidence="1">
    <location>
        <begin position="347"/>
        <end position="410"/>
    </location>
</feature>
<evidence type="ECO:0000313" key="4">
    <source>
        <dbReference type="EMBL" id="KAF0722313.1"/>
    </source>
</evidence>
<feature type="region of interest" description="Disordered" evidence="2">
    <location>
        <begin position="436"/>
        <end position="585"/>
    </location>
</feature>
<sequence>MTTYEEPEWALNGSNSHGLSLEVIKSGSIVDTIQLSTKSFFVAGRMEPLCDLVLQHPSVSRTHATFQFDRKGRLFLYDMSSTHGTFVNKKRIPAGEYTQVHVGDVIVFGESSRIYTVLGPPELMPEEYSSANLAKLRQKLDERKQQQRDKEDEGISWGFGEDAVNESDEDDDENDDEDDKKANSSVSKRSNTNLPDYLRNRQDANQTPYVSKVTKDNVNLAKDEKLYTRLQSKIQKMENLKLESTRIRAKQNVGLTDGQQVALGRCEGRIQALEEEIETLEAQLLAKHTQRTTQRELATTSKKKSQHAYDDDSDDDFYDRTKATNNPSTAGTAAATRATTKPKVMTMESIQATLNGLRQDLASVEKEVEKLPDTATDSATETEDSLDAYMQESNRQLRAQERAKALAEQTRLEGLIREQQALLDIATPAWAKLKASNEAAHAPQDDNKNAAEPALSAKQKESLTTGAREVATSPRRNTSEMTPVSPLKVVPAQTRAPSVEENKAREPQKTALEPPKQKRVEADAASPPSKRRKPQGPARPAPAPAAKPSKLSYDQSVLEGGDVVWQPPKNQTGDGRTALNDKYGY</sequence>
<dbReference type="InterPro" id="IPR008984">
    <property type="entry name" value="SMAD_FHA_dom_sf"/>
</dbReference>